<feature type="transmembrane region" description="Helical" evidence="2">
    <location>
        <begin position="12"/>
        <end position="34"/>
    </location>
</feature>
<organism evidence="4 5">
    <name type="scientific">Candidatus Pullichristensenella excrementigallinarum</name>
    <dbReference type="NCBI Taxonomy" id="2840907"/>
    <lineage>
        <taxon>Bacteria</taxon>
        <taxon>Bacillati</taxon>
        <taxon>Bacillota</taxon>
        <taxon>Clostridia</taxon>
        <taxon>Candidatus Pullichristensenella</taxon>
    </lineage>
</organism>
<feature type="compositionally biased region" description="Pro residues" evidence="1">
    <location>
        <begin position="57"/>
        <end position="85"/>
    </location>
</feature>
<evidence type="ECO:0000313" key="4">
    <source>
        <dbReference type="EMBL" id="HIU34255.1"/>
    </source>
</evidence>
<dbReference type="PANTHER" id="PTHR34512">
    <property type="entry name" value="CELL SURFACE PROTEIN"/>
    <property type="match status" value="1"/>
</dbReference>
<dbReference type="SMART" id="SM00564">
    <property type="entry name" value="PQQ"/>
    <property type="match status" value="3"/>
</dbReference>
<dbReference type="InterPro" id="IPR011047">
    <property type="entry name" value="Quinoprotein_ADH-like_sf"/>
</dbReference>
<dbReference type="InterPro" id="IPR015943">
    <property type="entry name" value="WD40/YVTN_repeat-like_dom_sf"/>
</dbReference>
<feature type="region of interest" description="Disordered" evidence="1">
    <location>
        <begin position="49"/>
        <end position="85"/>
    </location>
</feature>
<reference evidence="4" key="1">
    <citation type="submission" date="2020-10" db="EMBL/GenBank/DDBJ databases">
        <authorList>
            <person name="Gilroy R."/>
        </authorList>
    </citation>
    <scope>NUCLEOTIDE SEQUENCE</scope>
    <source>
        <strain evidence="4">ChiHcec3-11533</strain>
    </source>
</reference>
<evidence type="ECO:0000256" key="1">
    <source>
        <dbReference type="SAM" id="MobiDB-lite"/>
    </source>
</evidence>
<dbReference type="AlphaFoldDB" id="A0A9D1LCB5"/>
<comment type="caution">
    <text evidence="4">The sequence shown here is derived from an EMBL/GenBank/DDBJ whole genome shotgun (WGS) entry which is preliminary data.</text>
</comment>
<feature type="domain" description="Pyrrolo-quinoline quinone repeat" evidence="3">
    <location>
        <begin position="493"/>
        <end position="589"/>
    </location>
</feature>
<dbReference type="Proteomes" id="UP000824072">
    <property type="component" value="Unassembled WGS sequence"/>
</dbReference>
<accession>A0A9D1LCB5</accession>
<dbReference type="SUPFAM" id="SSF50969">
    <property type="entry name" value="YVTN repeat-like/Quinoprotein amine dehydrogenase"/>
    <property type="match status" value="1"/>
</dbReference>
<evidence type="ECO:0000313" key="5">
    <source>
        <dbReference type="Proteomes" id="UP000824072"/>
    </source>
</evidence>
<dbReference type="Gene3D" id="2.40.10.480">
    <property type="match status" value="1"/>
</dbReference>
<keyword evidence="2" id="KW-0812">Transmembrane</keyword>
<dbReference type="Gene3D" id="2.130.10.10">
    <property type="entry name" value="YVTN repeat-like/Quinoprotein amine dehydrogenase"/>
    <property type="match status" value="1"/>
</dbReference>
<reference evidence="4" key="2">
    <citation type="journal article" date="2021" name="PeerJ">
        <title>Extensive microbial diversity within the chicken gut microbiome revealed by metagenomics and culture.</title>
        <authorList>
            <person name="Gilroy R."/>
            <person name="Ravi A."/>
            <person name="Getino M."/>
            <person name="Pursley I."/>
            <person name="Horton D.L."/>
            <person name="Alikhan N.F."/>
            <person name="Baker D."/>
            <person name="Gharbi K."/>
            <person name="Hall N."/>
            <person name="Watson M."/>
            <person name="Adriaenssens E.M."/>
            <person name="Foster-Nyarko E."/>
            <person name="Jarju S."/>
            <person name="Secka A."/>
            <person name="Antonio M."/>
            <person name="Oren A."/>
            <person name="Chaudhuri R.R."/>
            <person name="La Ragione R."/>
            <person name="Hildebrand F."/>
            <person name="Pallen M.J."/>
        </authorList>
    </citation>
    <scope>NUCLEOTIDE SEQUENCE</scope>
    <source>
        <strain evidence="4">ChiHcec3-11533</strain>
    </source>
</reference>
<dbReference type="InterPro" id="IPR011044">
    <property type="entry name" value="Quino_amine_DH_bsu"/>
</dbReference>
<keyword evidence="2" id="KW-0472">Membrane</keyword>
<proteinExistence type="predicted"/>
<evidence type="ECO:0000256" key="2">
    <source>
        <dbReference type="SAM" id="Phobius"/>
    </source>
</evidence>
<dbReference type="SUPFAM" id="SSF50998">
    <property type="entry name" value="Quinoprotein alcohol dehydrogenase-like"/>
    <property type="match status" value="1"/>
</dbReference>
<sequence length="591" mass="63325">MPKKRKKGLLPAGALIFLLVVVALIVILIVLLAIDCSGNSRRSIPDATLVPTEIPATPSPTPTPSPVPTPEVSPTPASSPTPTPGPGAYAVTSIFSGAEPSNLGVLSAVVADGVQVESYSRSEKIFMGTSDTYFALDGVATFRGNNYRDGGAWGTIPNNPNELEIVWANHIGQLAGWGGVGWTGQCALVRWPEDTRAIMNLYAEKQQKADLIEVIYAAMDGNIYFLDLEDGTPTRDPIRVGAPIKGSVSVDPRGYPLLYCGQGIYEIDGKTVPVGTRIFSLIDQSLLYFLDGHDQFSLRKWYAFDASPLVDAQTDTLIQVGENAILYLVKLNTQYDPEGGTISVDPVVDRYVFTSDISDKPGMENSIAVYNQYGYFADNSGLLQCVNLNTLTCEWAFNVQDDTDASCVLEEEGENCVALYTACQIDHRGSRGDVYLRKLDALTGEEKWSVGIPAKTGGDENGGGAFATPAVGKGSLSQLVYFHIARTTDEPGSGTIYALDKQTGDLVWKRDLKYYGWSSPTCLYSEDGKGYVLVGSGSGQLRILDGLTGELLADADLESNIEGSPAVFGDMLVVGTRGKYIVGVKIKGGSV</sequence>
<gene>
    <name evidence="4" type="ORF">IAB02_06805</name>
</gene>
<dbReference type="InterPro" id="IPR002372">
    <property type="entry name" value="PQQ_rpt_dom"/>
</dbReference>
<keyword evidence="2" id="KW-1133">Transmembrane helix</keyword>
<dbReference type="Pfam" id="PF13360">
    <property type="entry name" value="PQQ_2"/>
    <property type="match status" value="1"/>
</dbReference>
<evidence type="ECO:0000259" key="3">
    <source>
        <dbReference type="Pfam" id="PF13360"/>
    </source>
</evidence>
<protein>
    <submittedName>
        <fullName evidence="4">PQQ-binding-like beta-propeller repeat protein</fullName>
    </submittedName>
</protein>
<name>A0A9D1LCB5_9FIRM</name>
<dbReference type="EMBL" id="DVMU01000153">
    <property type="protein sequence ID" value="HIU34255.1"/>
    <property type="molecule type" value="Genomic_DNA"/>
</dbReference>
<dbReference type="PANTHER" id="PTHR34512:SF30">
    <property type="entry name" value="OUTER MEMBRANE PROTEIN ASSEMBLY FACTOR BAMB"/>
    <property type="match status" value="1"/>
</dbReference>
<dbReference type="InterPro" id="IPR018391">
    <property type="entry name" value="PQQ_b-propeller_rpt"/>
</dbReference>